<evidence type="ECO:0000313" key="8">
    <source>
        <dbReference type="Proteomes" id="UP000321523"/>
    </source>
</evidence>
<organism evidence="7 8">
    <name type="scientific">Skermanella aerolata</name>
    <dbReference type="NCBI Taxonomy" id="393310"/>
    <lineage>
        <taxon>Bacteria</taxon>
        <taxon>Pseudomonadati</taxon>
        <taxon>Pseudomonadota</taxon>
        <taxon>Alphaproteobacteria</taxon>
        <taxon>Rhodospirillales</taxon>
        <taxon>Azospirillaceae</taxon>
        <taxon>Skermanella</taxon>
    </lineage>
</organism>
<dbReference type="EMBL" id="BJYZ01000018">
    <property type="protein sequence ID" value="GEO39847.1"/>
    <property type="molecule type" value="Genomic_DNA"/>
</dbReference>
<evidence type="ECO:0000313" key="7">
    <source>
        <dbReference type="EMBL" id="GEO39847.1"/>
    </source>
</evidence>
<dbReference type="RefSeq" id="WP_044434492.1">
    <property type="nucleotide sequence ID" value="NZ_BJYZ01000018.1"/>
</dbReference>
<sequence length="301" mass="31987">MSQTTRVGFIGLGLMGAAMATNILRKGFPVTVLAHRNRQPVEVLLAEGAVEAASAADLARGSDVVIVCVTGTPQVRDALFRENGILEGVHDGLIVIDSSTGDPDFAAEADEAIRARGGLFMDAPVNRTPKEAAEGRLNVLAGGNEAVLDRVRPVLETYSETIHHVGPLGSGYKAKLIHNFIAQGTTVLLAEAFCTAAKVGLDLRAFADLCRLSGAHSRTYDRVVPFVLDGDDSGQKFTLRNAVKDMRSYTRLAESAPTTAFAAQAVHQTYLLAANLGHGDKYVPHLFDVLGQVNGVKVRAD</sequence>
<dbReference type="InterPro" id="IPR008927">
    <property type="entry name" value="6-PGluconate_DH-like_C_sf"/>
</dbReference>
<feature type="domain" description="3-hydroxyisobutyrate dehydrogenase-like NAD-binding" evidence="6">
    <location>
        <begin position="169"/>
        <end position="281"/>
    </location>
</feature>
<accession>A0A512DTS9</accession>
<dbReference type="InterPro" id="IPR015815">
    <property type="entry name" value="HIBADH-related"/>
</dbReference>
<dbReference type="GO" id="GO:0051287">
    <property type="term" value="F:NAD binding"/>
    <property type="evidence" value="ECO:0007669"/>
    <property type="project" value="InterPro"/>
</dbReference>
<evidence type="ECO:0000256" key="2">
    <source>
        <dbReference type="ARBA" id="ARBA00023002"/>
    </source>
</evidence>
<dbReference type="SUPFAM" id="SSF48179">
    <property type="entry name" value="6-phosphogluconate dehydrogenase C-terminal domain-like"/>
    <property type="match status" value="1"/>
</dbReference>
<dbReference type="InterPro" id="IPR002204">
    <property type="entry name" value="3-OH-isobutyrate_DH-rel_CS"/>
</dbReference>
<dbReference type="GO" id="GO:0016054">
    <property type="term" value="P:organic acid catabolic process"/>
    <property type="evidence" value="ECO:0007669"/>
    <property type="project" value="UniProtKB-ARBA"/>
</dbReference>
<dbReference type="InterPro" id="IPR013328">
    <property type="entry name" value="6PGD_dom2"/>
</dbReference>
<dbReference type="InterPro" id="IPR036291">
    <property type="entry name" value="NAD(P)-bd_dom_sf"/>
</dbReference>
<protein>
    <submittedName>
        <fullName evidence="7">Dehydrogenase</fullName>
    </submittedName>
</protein>
<dbReference type="Gene3D" id="1.10.1040.10">
    <property type="entry name" value="N-(1-d-carboxylethyl)-l-norvaline Dehydrogenase, domain 2"/>
    <property type="match status" value="1"/>
</dbReference>
<dbReference type="PIRSF" id="PIRSF000103">
    <property type="entry name" value="HIBADH"/>
    <property type="match status" value="1"/>
</dbReference>
<evidence type="ECO:0000259" key="6">
    <source>
        <dbReference type="Pfam" id="PF14833"/>
    </source>
</evidence>
<evidence type="ECO:0000256" key="1">
    <source>
        <dbReference type="ARBA" id="ARBA00009080"/>
    </source>
</evidence>
<comment type="similarity">
    <text evidence="1">Belongs to the HIBADH-related family.</text>
</comment>
<feature type="domain" description="6-phosphogluconate dehydrogenase NADP-binding" evidence="5">
    <location>
        <begin position="6"/>
        <end position="166"/>
    </location>
</feature>
<dbReference type="GO" id="GO:0050661">
    <property type="term" value="F:NADP binding"/>
    <property type="evidence" value="ECO:0007669"/>
    <property type="project" value="InterPro"/>
</dbReference>
<dbReference type="Pfam" id="PF14833">
    <property type="entry name" value="NAD_binding_11"/>
    <property type="match status" value="1"/>
</dbReference>
<keyword evidence="8" id="KW-1185">Reference proteome</keyword>
<reference evidence="7 8" key="1">
    <citation type="submission" date="2019-07" db="EMBL/GenBank/DDBJ databases">
        <title>Whole genome shotgun sequence of Skermanella aerolata NBRC 106429.</title>
        <authorList>
            <person name="Hosoyama A."/>
            <person name="Uohara A."/>
            <person name="Ohji S."/>
            <person name="Ichikawa N."/>
        </authorList>
    </citation>
    <scope>NUCLEOTIDE SEQUENCE [LARGE SCALE GENOMIC DNA]</scope>
    <source>
        <strain evidence="7 8">NBRC 106429</strain>
    </source>
</reference>
<name>A0A512DTS9_9PROT</name>
<dbReference type="SUPFAM" id="SSF51735">
    <property type="entry name" value="NAD(P)-binding Rossmann-fold domains"/>
    <property type="match status" value="1"/>
</dbReference>
<dbReference type="OrthoDB" id="9812907at2"/>
<feature type="active site" evidence="4">
    <location>
        <position position="175"/>
    </location>
</feature>
<evidence type="ECO:0000256" key="4">
    <source>
        <dbReference type="PIRSR" id="PIRSR000103-1"/>
    </source>
</evidence>
<dbReference type="Gene3D" id="3.40.50.720">
    <property type="entry name" value="NAD(P)-binding Rossmann-like Domain"/>
    <property type="match status" value="1"/>
</dbReference>
<keyword evidence="3" id="KW-0520">NAD</keyword>
<evidence type="ECO:0000256" key="3">
    <source>
        <dbReference type="ARBA" id="ARBA00023027"/>
    </source>
</evidence>
<dbReference type="Proteomes" id="UP000321523">
    <property type="component" value="Unassembled WGS sequence"/>
</dbReference>
<dbReference type="PANTHER" id="PTHR43060:SF15">
    <property type="entry name" value="3-HYDROXYISOBUTYRATE DEHYDROGENASE-LIKE 1, MITOCHONDRIAL-RELATED"/>
    <property type="match status" value="1"/>
</dbReference>
<keyword evidence="2" id="KW-0560">Oxidoreductase</keyword>
<proteinExistence type="inferred from homology"/>
<dbReference type="InterPro" id="IPR029154">
    <property type="entry name" value="HIBADH-like_NADP-bd"/>
</dbReference>
<gene>
    <name evidence="7" type="ORF">SAE02_39950</name>
</gene>
<dbReference type="Pfam" id="PF03446">
    <property type="entry name" value="NAD_binding_2"/>
    <property type="match status" value="1"/>
</dbReference>
<comment type="caution">
    <text evidence="7">The sequence shown here is derived from an EMBL/GenBank/DDBJ whole genome shotgun (WGS) entry which is preliminary data.</text>
</comment>
<dbReference type="AlphaFoldDB" id="A0A512DTS9"/>
<dbReference type="PANTHER" id="PTHR43060">
    <property type="entry name" value="3-HYDROXYISOBUTYRATE DEHYDROGENASE-LIKE 1, MITOCHONDRIAL-RELATED"/>
    <property type="match status" value="1"/>
</dbReference>
<dbReference type="InterPro" id="IPR006115">
    <property type="entry name" value="6PGDH_NADP-bd"/>
</dbReference>
<evidence type="ECO:0000259" key="5">
    <source>
        <dbReference type="Pfam" id="PF03446"/>
    </source>
</evidence>
<dbReference type="PROSITE" id="PS00895">
    <property type="entry name" value="3_HYDROXYISOBUT_DH"/>
    <property type="match status" value="1"/>
</dbReference>
<dbReference type="GO" id="GO:0016491">
    <property type="term" value="F:oxidoreductase activity"/>
    <property type="evidence" value="ECO:0007669"/>
    <property type="project" value="UniProtKB-KW"/>
</dbReference>